<name>A0A2W7E5Q8_9HYPH</name>
<proteinExistence type="predicted"/>
<dbReference type="EMBL" id="MZXV01000026">
    <property type="protein sequence ID" value="PZV38546.1"/>
    <property type="molecule type" value="Genomic_DNA"/>
</dbReference>
<reference evidence="2" key="1">
    <citation type="submission" date="2017-03" db="EMBL/GenBank/DDBJ databases">
        <authorList>
            <person name="Safronova V.I."/>
            <person name="Sazanova A.L."/>
            <person name="Chirak E.R."/>
        </authorList>
    </citation>
    <scope>NUCLEOTIDE SEQUENCE [LARGE SCALE GENOMIC DNA]</scope>
    <source>
        <strain evidence="2">Ach-343</strain>
    </source>
</reference>
<dbReference type="AlphaFoldDB" id="A0A2W7E5Q8"/>
<sequence length="109" mass="11851">MRFPRKMQPKETLIMHRFFDQTDSQVVGRFSRRALFVGAIASVPGIAATAASGAVSPLPSSSELPETSCARVRRLAGELSDAMKEVHGGEWRVQIDHQAGFALVVGWPS</sequence>
<keyword evidence="2" id="KW-1185">Reference proteome</keyword>
<protein>
    <submittedName>
        <fullName evidence="1">Uncharacterized protein</fullName>
    </submittedName>
</protein>
<accession>A0A2W7E5Q8</accession>
<organism evidence="1 2">
    <name type="scientific">Mesorhizobium kowhaii</name>
    <dbReference type="NCBI Taxonomy" id="1300272"/>
    <lineage>
        <taxon>Bacteria</taxon>
        <taxon>Pseudomonadati</taxon>
        <taxon>Pseudomonadota</taxon>
        <taxon>Alphaproteobacteria</taxon>
        <taxon>Hyphomicrobiales</taxon>
        <taxon>Phyllobacteriaceae</taxon>
        <taxon>Mesorhizobium</taxon>
    </lineage>
</organism>
<comment type="caution">
    <text evidence="1">The sequence shown here is derived from an EMBL/GenBank/DDBJ whole genome shotgun (WGS) entry which is preliminary data.</text>
</comment>
<dbReference type="Proteomes" id="UP000248616">
    <property type="component" value="Unassembled WGS sequence"/>
</dbReference>
<gene>
    <name evidence="1" type="ORF">B5V02_10860</name>
</gene>
<evidence type="ECO:0000313" key="2">
    <source>
        <dbReference type="Proteomes" id="UP000248616"/>
    </source>
</evidence>
<evidence type="ECO:0000313" key="1">
    <source>
        <dbReference type="EMBL" id="PZV38546.1"/>
    </source>
</evidence>